<sequence length="106" mass="11512">MAGCGRKVGFAMASNLMRTLTRTGFSSKFPSNSRSLSGGFASSEIITSHTDKWMQTAILHSGIQLSSFALTLISQLSANIVVYVMFKTMATITTKSRNKLCKQDPL</sequence>
<gene>
    <name evidence="1" type="ORF">RHMOL_Rhmol09G0274700</name>
</gene>
<protein>
    <submittedName>
        <fullName evidence="1">Uncharacterized protein</fullName>
    </submittedName>
</protein>
<accession>A0ACC0MII5</accession>
<proteinExistence type="predicted"/>
<dbReference type="EMBL" id="CM046396">
    <property type="protein sequence ID" value="KAI8540586.1"/>
    <property type="molecule type" value="Genomic_DNA"/>
</dbReference>
<dbReference type="Proteomes" id="UP001062846">
    <property type="component" value="Chromosome 9"/>
</dbReference>
<name>A0ACC0MII5_RHOML</name>
<reference evidence="1" key="1">
    <citation type="submission" date="2022-02" db="EMBL/GenBank/DDBJ databases">
        <title>Plant Genome Project.</title>
        <authorList>
            <person name="Zhang R.-G."/>
        </authorList>
    </citation>
    <scope>NUCLEOTIDE SEQUENCE</scope>
    <source>
        <strain evidence="1">AT1</strain>
    </source>
</reference>
<keyword evidence="2" id="KW-1185">Reference proteome</keyword>
<organism evidence="1 2">
    <name type="scientific">Rhododendron molle</name>
    <name type="common">Chinese azalea</name>
    <name type="synonym">Azalea mollis</name>
    <dbReference type="NCBI Taxonomy" id="49168"/>
    <lineage>
        <taxon>Eukaryota</taxon>
        <taxon>Viridiplantae</taxon>
        <taxon>Streptophyta</taxon>
        <taxon>Embryophyta</taxon>
        <taxon>Tracheophyta</taxon>
        <taxon>Spermatophyta</taxon>
        <taxon>Magnoliopsida</taxon>
        <taxon>eudicotyledons</taxon>
        <taxon>Gunneridae</taxon>
        <taxon>Pentapetalae</taxon>
        <taxon>asterids</taxon>
        <taxon>Ericales</taxon>
        <taxon>Ericaceae</taxon>
        <taxon>Ericoideae</taxon>
        <taxon>Rhodoreae</taxon>
        <taxon>Rhododendron</taxon>
    </lineage>
</organism>
<comment type="caution">
    <text evidence="1">The sequence shown here is derived from an EMBL/GenBank/DDBJ whole genome shotgun (WGS) entry which is preliminary data.</text>
</comment>
<evidence type="ECO:0000313" key="1">
    <source>
        <dbReference type="EMBL" id="KAI8540586.1"/>
    </source>
</evidence>
<evidence type="ECO:0000313" key="2">
    <source>
        <dbReference type="Proteomes" id="UP001062846"/>
    </source>
</evidence>